<proteinExistence type="predicted"/>
<reference evidence="1 2" key="1">
    <citation type="submission" date="2020-12" db="EMBL/GenBank/DDBJ databases">
        <title>Salegentibacter orientalis sp. nov., isolated from costal sediment.</title>
        <authorList>
            <person name="Lian F.-B."/>
        </authorList>
    </citation>
    <scope>NUCLEOTIDE SEQUENCE [LARGE SCALE GENOMIC DNA]</scope>
    <source>
        <strain evidence="1 2">F60176</strain>
    </source>
</reference>
<sequence length="442" mass="51888">MGWEVIFWNHTPFNLEKLGYKEIKLEGRANAKTDLLKRAKIEAELNYFSRKFKDPVYQTYKFANSHQNLIAKIKTGIVQGLVATHKDEKGLQRLRIKMKSSERKGAYYQKCKEILQEEKPDLVFCTNQRPVNAIAPLTVAQDLKIPTSTFIFSWDNLPKATMVVETDYYFVWSEYMKAELLKYYPQIKEPQVHITGTPQFEPHYNGDLRQSREDFFKEYGLDYTKKYICFSGDDITTSPDDPAYLNDLAYAIKLLNAKGHNLEIIFRRCPVDFSNRYDGVLEKHREIITSIAPIWKKTGDNWNSVLPKKEDLKLQINTILHSELVVNLGSSMVFDFAIFKKPCLYLNYEVKAKTKASWSHKKVYDFVHFRSMPTGKEVFWLNSKEEIPEKLEKALKNPMQKIEKALEWYKKINTFPADKASERIWRKLEIILDQNTLKTENR</sequence>
<dbReference type="InterPro" id="IPR043148">
    <property type="entry name" value="TagF_C"/>
</dbReference>
<gene>
    <name evidence="1" type="ORF">I6U50_00830</name>
</gene>
<accession>A0ABS0TBZ3</accession>
<evidence type="ECO:0000313" key="1">
    <source>
        <dbReference type="EMBL" id="MBI6118559.1"/>
    </source>
</evidence>
<evidence type="ECO:0000313" key="2">
    <source>
        <dbReference type="Proteomes" id="UP000635665"/>
    </source>
</evidence>
<name>A0ABS0TBZ3_9FLAO</name>
<dbReference type="SUPFAM" id="SSF53756">
    <property type="entry name" value="UDP-Glycosyltransferase/glycogen phosphorylase"/>
    <property type="match status" value="1"/>
</dbReference>
<keyword evidence="2" id="KW-1185">Reference proteome</keyword>
<dbReference type="Proteomes" id="UP000635665">
    <property type="component" value="Unassembled WGS sequence"/>
</dbReference>
<dbReference type="Gene3D" id="3.40.50.12580">
    <property type="match status" value="1"/>
</dbReference>
<protein>
    <submittedName>
        <fullName evidence="1">CDP-glycerol glycerophosphotransferase family protein</fullName>
    </submittedName>
</protein>
<dbReference type="InterPro" id="IPR007554">
    <property type="entry name" value="Glycerophosphate_synth"/>
</dbReference>
<dbReference type="EMBL" id="JAEHNY010000001">
    <property type="protein sequence ID" value="MBI6118559.1"/>
    <property type="molecule type" value="Genomic_DNA"/>
</dbReference>
<comment type="caution">
    <text evidence="1">The sequence shown here is derived from an EMBL/GenBank/DDBJ whole genome shotgun (WGS) entry which is preliminary data.</text>
</comment>
<organism evidence="1 2">
    <name type="scientific">Salegentibacter maritimus</name>
    <dbReference type="NCBI Taxonomy" id="2794347"/>
    <lineage>
        <taxon>Bacteria</taxon>
        <taxon>Pseudomonadati</taxon>
        <taxon>Bacteroidota</taxon>
        <taxon>Flavobacteriia</taxon>
        <taxon>Flavobacteriales</taxon>
        <taxon>Flavobacteriaceae</taxon>
        <taxon>Salegentibacter</taxon>
    </lineage>
</organism>
<dbReference type="Pfam" id="PF04464">
    <property type="entry name" value="Glyphos_transf"/>
    <property type="match status" value="1"/>
</dbReference>
<dbReference type="RefSeq" id="WP_198637516.1">
    <property type="nucleotide sequence ID" value="NZ_JAEHNY010000001.1"/>
</dbReference>